<accession>A0A200QJW0</accession>
<dbReference type="AlphaFoldDB" id="A0A200QJW0"/>
<dbReference type="OrthoDB" id="2018237at2759"/>
<gene>
    <name evidence="1" type="ORF">BVC80_8611g12</name>
</gene>
<dbReference type="Proteomes" id="UP000195402">
    <property type="component" value="Unassembled WGS sequence"/>
</dbReference>
<comment type="caution">
    <text evidence="1">The sequence shown here is derived from an EMBL/GenBank/DDBJ whole genome shotgun (WGS) entry which is preliminary data.</text>
</comment>
<dbReference type="InParanoid" id="A0A200QJW0"/>
<sequence length="60" mass="6875">MPLNPNNPLVEESSVMEFYSPKCRLCNSLLDLVMEIKSKNSDWLNIVIADSDFRERETAA</sequence>
<evidence type="ECO:0000313" key="1">
    <source>
        <dbReference type="EMBL" id="OVA10808.1"/>
    </source>
</evidence>
<name>A0A200QJW0_MACCD</name>
<protein>
    <recommendedName>
        <fullName evidence="3">Thioredoxin-like fold</fullName>
    </recommendedName>
</protein>
<reference evidence="1 2" key="1">
    <citation type="journal article" date="2017" name="Mol. Plant">
        <title>The Genome of Medicinal Plant Macleaya cordata Provides New Insights into Benzylisoquinoline Alkaloids Metabolism.</title>
        <authorList>
            <person name="Liu X."/>
            <person name="Liu Y."/>
            <person name="Huang P."/>
            <person name="Ma Y."/>
            <person name="Qing Z."/>
            <person name="Tang Q."/>
            <person name="Cao H."/>
            <person name="Cheng P."/>
            <person name="Zheng Y."/>
            <person name="Yuan Z."/>
            <person name="Zhou Y."/>
            <person name="Liu J."/>
            <person name="Tang Z."/>
            <person name="Zhuo Y."/>
            <person name="Zhang Y."/>
            <person name="Yu L."/>
            <person name="Huang J."/>
            <person name="Yang P."/>
            <person name="Peng Q."/>
            <person name="Zhang J."/>
            <person name="Jiang W."/>
            <person name="Zhang Z."/>
            <person name="Lin K."/>
            <person name="Ro D.K."/>
            <person name="Chen X."/>
            <person name="Xiong X."/>
            <person name="Shang Y."/>
            <person name="Huang S."/>
            <person name="Zeng J."/>
        </authorList>
    </citation>
    <scope>NUCLEOTIDE SEQUENCE [LARGE SCALE GENOMIC DNA]</scope>
    <source>
        <strain evidence="2">cv. BLH2017</strain>
        <tissue evidence="1">Root</tissue>
    </source>
</reference>
<organism evidence="1 2">
    <name type="scientific">Macleaya cordata</name>
    <name type="common">Five-seeded plume-poppy</name>
    <name type="synonym">Bocconia cordata</name>
    <dbReference type="NCBI Taxonomy" id="56857"/>
    <lineage>
        <taxon>Eukaryota</taxon>
        <taxon>Viridiplantae</taxon>
        <taxon>Streptophyta</taxon>
        <taxon>Embryophyta</taxon>
        <taxon>Tracheophyta</taxon>
        <taxon>Spermatophyta</taxon>
        <taxon>Magnoliopsida</taxon>
        <taxon>Ranunculales</taxon>
        <taxon>Papaveraceae</taxon>
        <taxon>Papaveroideae</taxon>
        <taxon>Macleaya</taxon>
    </lineage>
</organism>
<evidence type="ECO:0000313" key="2">
    <source>
        <dbReference type="Proteomes" id="UP000195402"/>
    </source>
</evidence>
<dbReference type="EMBL" id="MVGT01001823">
    <property type="protein sequence ID" value="OVA10808.1"/>
    <property type="molecule type" value="Genomic_DNA"/>
</dbReference>
<dbReference type="STRING" id="56857.A0A200QJW0"/>
<keyword evidence="2" id="KW-1185">Reference proteome</keyword>
<proteinExistence type="predicted"/>
<evidence type="ECO:0008006" key="3">
    <source>
        <dbReference type="Google" id="ProtNLM"/>
    </source>
</evidence>